<gene>
    <name evidence="1" type="ORF">KYI11_04750</name>
</gene>
<evidence type="ECO:0000313" key="1">
    <source>
        <dbReference type="EMBL" id="QYA43224.1"/>
    </source>
</evidence>
<dbReference type="EMBL" id="CP079981">
    <property type="protein sequence ID" value="QYA43224.1"/>
    <property type="molecule type" value="Genomic_DNA"/>
</dbReference>
<dbReference type="Gene3D" id="3.40.50.1820">
    <property type="entry name" value="alpha/beta hydrolase"/>
    <property type="match status" value="1"/>
</dbReference>
<evidence type="ECO:0000313" key="2">
    <source>
        <dbReference type="Proteomes" id="UP000826802"/>
    </source>
</evidence>
<dbReference type="SUPFAM" id="SSF53474">
    <property type="entry name" value="alpha/beta-Hydrolases"/>
    <property type="match status" value="1"/>
</dbReference>
<accession>A0AAE7U896</accession>
<dbReference type="RefSeq" id="WP_188017968.1">
    <property type="nucleotide sequence ID" value="NZ_CP054482.1"/>
</dbReference>
<proteinExistence type="predicted"/>
<dbReference type="Proteomes" id="UP000826802">
    <property type="component" value="Chromosome"/>
</dbReference>
<dbReference type="InterPro" id="IPR029058">
    <property type="entry name" value="AB_hydrolase_fold"/>
</dbReference>
<organism evidence="1 2">
    <name type="scientific">Macrococcoides bohemicum</name>
    <dbReference type="NCBI Taxonomy" id="1903056"/>
    <lineage>
        <taxon>Bacteria</taxon>
        <taxon>Bacillati</taxon>
        <taxon>Bacillota</taxon>
        <taxon>Bacilli</taxon>
        <taxon>Bacillales</taxon>
        <taxon>Staphylococcaceae</taxon>
        <taxon>Macrococcoides</taxon>
    </lineage>
</organism>
<keyword evidence="2" id="KW-1185">Reference proteome</keyword>
<name>A0AAE7U896_9STAP</name>
<evidence type="ECO:0008006" key="3">
    <source>
        <dbReference type="Google" id="ProtNLM"/>
    </source>
</evidence>
<dbReference type="AlphaFoldDB" id="A0AAE7U896"/>
<dbReference type="GeneID" id="99097229"/>
<sequence>MNKINFEKLSYEFLCQNDNEHFVIIKDNIDFHFKMNFNNTSDKMVVFSNGAVDPSKKNPPVFMRSNWYEEMTYNAIFIDDRTIHNNNLRLGWGVGTKDRHFLIDYSEILKKIAVILEIADDHVFYYGSSAGGFMSIVLATIHKESTAIVNNPQTYVYKYYEKAYQALYKNIFPGMSDAEIHKTYSDRLSITSVIKKFKYTPKIIYFQNRHCKTDMANHLIPFMKNLDKYNINSASIHFVLYNDKDSGHNPLSKHKTLKYIEMIVNGKFL</sequence>
<reference evidence="1 2" key="1">
    <citation type="submission" date="2021-07" db="EMBL/GenBank/DDBJ databases">
        <title>Prevalence and characterization of methicillin-resistant Macrococcus spp. in food producing animals and meat in Switzerland in 2019.</title>
        <authorList>
            <person name="Keller J.E."/>
            <person name="Schwendener S."/>
            <person name="Neuenschwander J."/>
            <person name="Overesch G."/>
            <person name="Perreten V."/>
        </authorList>
    </citation>
    <scope>NUCLEOTIDE SEQUENCE [LARGE SCALE GENOMIC DNA]</scope>
    <source>
        <strain evidence="1 2">19Msa0936</strain>
    </source>
</reference>
<protein>
    <recommendedName>
        <fullName evidence="3">Glycosyl transferase</fullName>
    </recommendedName>
</protein>